<feature type="compositionally biased region" description="Basic and acidic residues" evidence="1">
    <location>
        <begin position="138"/>
        <end position="155"/>
    </location>
</feature>
<comment type="caution">
    <text evidence="2">The sequence shown here is derived from an EMBL/GenBank/DDBJ whole genome shotgun (WGS) entry which is preliminary data.</text>
</comment>
<dbReference type="Proteomes" id="UP000218231">
    <property type="component" value="Unassembled WGS sequence"/>
</dbReference>
<feature type="compositionally biased region" description="Basic and acidic residues" evidence="1">
    <location>
        <begin position="117"/>
        <end position="127"/>
    </location>
</feature>
<organism evidence="2 3">
    <name type="scientific">Diploscapter pachys</name>
    <dbReference type="NCBI Taxonomy" id="2018661"/>
    <lineage>
        <taxon>Eukaryota</taxon>
        <taxon>Metazoa</taxon>
        <taxon>Ecdysozoa</taxon>
        <taxon>Nematoda</taxon>
        <taxon>Chromadorea</taxon>
        <taxon>Rhabditida</taxon>
        <taxon>Rhabditina</taxon>
        <taxon>Rhabditomorpha</taxon>
        <taxon>Rhabditoidea</taxon>
        <taxon>Rhabditidae</taxon>
        <taxon>Diploscapter</taxon>
    </lineage>
</organism>
<dbReference type="EMBL" id="LIAE01005721">
    <property type="protein sequence ID" value="PAV93106.1"/>
    <property type="molecule type" value="Genomic_DNA"/>
</dbReference>
<accession>A0A2A2M3U0</accession>
<evidence type="ECO:0000256" key="1">
    <source>
        <dbReference type="SAM" id="MobiDB-lite"/>
    </source>
</evidence>
<protein>
    <submittedName>
        <fullName evidence="2">Uncharacterized protein</fullName>
    </submittedName>
</protein>
<keyword evidence="3" id="KW-1185">Reference proteome</keyword>
<feature type="region of interest" description="Disordered" evidence="1">
    <location>
        <begin position="35"/>
        <end position="155"/>
    </location>
</feature>
<dbReference type="AlphaFoldDB" id="A0A2A2M3U0"/>
<sequence length="211" mass="23045">MGWQKTSRTTGSSAAANAALLGALELPHPLKPVAAAKSRTEAGTAVDLDMGVPCGSADDEIEEGGDVGRAADMTGVESPRDADPQRRGGRQRGRPAELQIEFPRRRRQVEGPALFGEHTRHQVVRDRHQQRRPCPLDAQRRRQPERRQPAEQRTRALYREGGADDATVEADRAVATTVDAGASRCSPRGERDTRHGAACDEGGRCRTGWRR</sequence>
<reference evidence="2 3" key="1">
    <citation type="journal article" date="2017" name="Curr. Biol.">
        <title>Genome architecture and evolution of a unichromosomal asexual nematode.</title>
        <authorList>
            <person name="Fradin H."/>
            <person name="Zegar C."/>
            <person name="Gutwein M."/>
            <person name="Lucas J."/>
            <person name="Kovtun M."/>
            <person name="Corcoran D."/>
            <person name="Baugh L.R."/>
            <person name="Kiontke K."/>
            <person name="Gunsalus K."/>
            <person name="Fitch D.H."/>
            <person name="Piano F."/>
        </authorList>
    </citation>
    <scope>NUCLEOTIDE SEQUENCE [LARGE SCALE GENOMIC DNA]</scope>
    <source>
        <strain evidence="2">PF1309</strain>
    </source>
</reference>
<proteinExistence type="predicted"/>
<evidence type="ECO:0000313" key="2">
    <source>
        <dbReference type="EMBL" id="PAV93106.1"/>
    </source>
</evidence>
<gene>
    <name evidence="2" type="ORF">WR25_01017</name>
</gene>
<name>A0A2A2M3U0_9BILA</name>
<feature type="region of interest" description="Disordered" evidence="1">
    <location>
        <begin position="179"/>
        <end position="211"/>
    </location>
</feature>
<evidence type="ECO:0000313" key="3">
    <source>
        <dbReference type="Proteomes" id="UP000218231"/>
    </source>
</evidence>
<feature type="compositionally biased region" description="Basic and acidic residues" evidence="1">
    <location>
        <begin position="187"/>
        <end position="204"/>
    </location>
</feature>